<dbReference type="SMART" id="SM00460">
    <property type="entry name" value="TGc"/>
    <property type="match status" value="1"/>
</dbReference>
<dbReference type="EMBL" id="CAEZYH010000002">
    <property type="protein sequence ID" value="CAB4705943.1"/>
    <property type="molecule type" value="Genomic_DNA"/>
</dbReference>
<evidence type="ECO:0000313" key="6">
    <source>
        <dbReference type="EMBL" id="CAB4791904.1"/>
    </source>
</evidence>
<keyword evidence="2" id="KW-0472">Membrane</keyword>
<dbReference type="InterPro" id="IPR002931">
    <property type="entry name" value="Transglutaminase-like"/>
</dbReference>
<feature type="transmembrane region" description="Helical" evidence="2">
    <location>
        <begin position="128"/>
        <end position="148"/>
    </location>
</feature>
<dbReference type="EMBL" id="CAFAAL010000003">
    <property type="protein sequence ID" value="CAB4791904.1"/>
    <property type="molecule type" value="Genomic_DNA"/>
</dbReference>
<feature type="transmembrane region" description="Helical" evidence="2">
    <location>
        <begin position="223"/>
        <end position="243"/>
    </location>
</feature>
<dbReference type="SUPFAM" id="SSF54001">
    <property type="entry name" value="Cysteine proteinases"/>
    <property type="match status" value="1"/>
</dbReference>
<feature type="compositionally biased region" description="Low complexity" evidence="1">
    <location>
        <begin position="593"/>
        <end position="611"/>
    </location>
</feature>
<accession>A0A6J7F6F1</accession>
<keyword evidence="2" id="KW-1133">Transmembrane helix</keyword>
<dbReference type="Gene3D" id="3.10.620.30">
    <property type="match status" value="1"/>
</dbReference>
<feature type="transmembrane region" description="Helical" evidence="2">
    <location>
        <begin position="73"/>
        <end position="93"/>
    </location>
</feature>
<feature type="compositionally biased region" description="Low complexity" evidence="1">
    <location>
        <begin position="571"/>
        <end position="581"/>
    </location>
</feature>
<organism evidence="8">
    <name type="scientific">freshwater metagenome</name>
    <dbReference type="NCBI Taxonomy" id="449393"/>
    <lineage>
        <taxon>unclassified sequences</taxon>
        <taxon>metagenomes</taxon>
        <taxon>ecological metagenomes</taxon>
    </lineage>
</organism>
<dbReference type="PANTHER" id="PTHR42736:SF1">
    <property type="entry name" value="PROTEIN-GLUTAMINE GAMMA-GLUTAMYLTRANSFERASE"/>
    <property type="match status" value="1"/>
</dbReference>
<proteinExistence type="predicted"/>
<evidence type="ECO:0000256" key="1">
    <source>
        <dbReference type="SAM" id="MobiDB-lite"/>
    </source>
</evidence>
<name>A0A6J7F6F1_9ZZZZ</name>
<feature type="region of interest" description="Disordered" evidence="1">
    <location>
        <begin position="557"/>
        <end position="611"/>
    </location>
</feature>
<dbReference type="EMBL" id="CAFBPS010000004">
    <property type="protein sequence ID" value="CAB5018634.1"/>
    <property type="molecule type" value="Genomic_DNA"/>
</dbReference>
<dbReference type="Pfam" id="PF11992">
    <property type="entry name" value="TgpA_N"/>
    <property type="match status" value="1"/>
</dbReference>
<dbReference type="AlphaFoldDB" id="A0A6J7F6F1"/>
<evidence type="ECO:0000313" key="4">
    <source>
        <dbReference type="EMBL" id="CAB4705943.1"/>
    </source>
</evidence>
<protein>
    <submittedName>
        <fullName evidence="8">Unannotated protein</fullName>
    </submittedName>
</protein>
<feature type="transmembrane region" description="Helical" evidence="2">
    <location>
        <begin position="618"/>
        <end position="640"/>
    </location>
</feature>
<evidence type="ECO:0000313" key="5">
    <source>
        <dbReference type="EMBL" id="CAB4762077.1"/>
    </source>
</evidence>
<dbReference type="InterPro" id="IPR021878">
    <property type="entry name" value="TgpA_N"/>
</dbReference>
<dbReference type="EMBL" id="CAEZZP010000005">
    <property type="protein sequence ID" value="CAB4762077.1"/>
    <property type="molecule type" value="Genomic_DNA"/>
</dbReference>
<dbReference type="InterPro" id="IPR038765">
    <property type="entry name" value="Papain-like_cys_pep_sf"/>
</dbReference>
<evidence type="ECO:0000313" key="7">
    <source>
        <dbReference type="EMBL" id="CAB4854964.1"/>
    </source>
</evidence>
<feature type="transmembrane region" description="Helical" evidence="2">
    <location>
        <begin position="21"/>
        <end position="39"/>
    </location>
</feature>
<dbReference type="EMBL" id="CAFBLJ010000001">
    <property type="protein sequence ID" value="CAB4854964.1"/>
    <property type="molecule type" value="Genomic_DNA"/>
</dbReference>
<keyword evidence="2" id="KW-0812">Transmembrane</keyword>
<reference evidence="8" key="1">
    <citation type="submission" date="2020-05" db="EMBL/GenBank/DDBJ databases">
        <authorList>
            <person name="Chiriac C."/>
            <person name="Salcher M."/>
            <person name="Ghai R."/>
            <person name="Kavagutti S V."/>
        </authorList>
    </citation>
    <scope>NUCLEOTIDE SEQUENCE</scope>
</reference>
<dbReference type="EMBL" id="CAFBMF010000002">
    <property type="protein sequence ID" value="CAB4887759.1"/>
    <property type="molecule type" value="Genomic_DNA"/>
</dbReference>
<dbReference type="Pfam" id="PF01841">
    <property type="entry name" value="Transglut_core"/>
    <property type="match status" value="1"/>
</dbReference>
<dbReference type="PANTHER" id="PTHR42736">
    <property type="entry name" value="PROTEIN-GLUTAMINE GAMMA-GLUTAMYLTRANSFERASE"/>
    <property type="match status" value="1"/>
</dbReference>
<feature type="transmembrane region" description="Helical" evidence="2">
    <location>
        <begin position="45"/>
        <end position="66"/>
    </location>
</feature>
<sequence>MTTSASRPASKDIAYDRTLRDLLGVVTLWIMTIVTAISFCRIFSGWGFLPSYLVVATAGHLVAYALRRWRLPFLLSFVGVTLFTYLLASYFQARQTLTFGLPLGRTWSFVWQEISDSWKLLGDAVPPLTLQSGFGFVGLVSIGLIAFLSDSFAFRFAGRVESLIPSTIIFVVLSSVGIDRNRTIVTALWIATAIISVAVLRLRHQLARSSKIFGYRPGRTTMLSASYIALLAVVASLIALMIGPRIPGATEDSWLSNHSGKAGPQLDPLVDIRGRLNDPTDEILFSVASESPSYWRTTSLPNFDGNKWTVSQDLLDTAGGELANATTISEVGVAQTDVTQLVTIQSLAGNFAPVADRPVQLRSATRSLFYEPQSGTLLVSKDGLNRNDNYQIVSTVVVPSADTLRISSSSSPPDVDYLQLPQNQEITELRQVVDQIIKGSTGNYEKLLAIQSYFRDNFTYSLDVPTSNSSTATLEFLNRKTGYCEQFSSTFALFARLIGIPSRVAIGFTPGEQSPIGTSNVQLFNVRSQHAHAWPEVWFDGIGWVLFEPTPGRGAPSADYTNVAPAQDDSTPTAVAPTTTALNQPSTTTANGSTTVPVNSSTPATPSTTDSSRSSAQVFIYLALAIALISLWAFAMPRVVRSTARRRESNVILLTWRSAVAQFEAVHGELPSQLTVFEIGERFIEQSWADAELIERIVNLVTQHLFAKLEVSNAVYQELDDFVRTHQSQLPLKIQIRQYLSPHLAWKLAGGQQTRP</sequence>
<evidence type="ECO:0000313" key="9">
    <source>
        <dbReference type="EMBL" id="CAB5018634.1"/>
    </source>
</evidence>
<evidence type="ECO:0000313" key="8">
    <source>
        <dbReference type="EMBL" id="CAB4887759.1"/>
    </source>
</evidence>
<gene>
    <name evidence="4" type="ORF">UFOPK2658_00090</name>
    <name evidence="5" type="ORF">UFOPK2880_00175</name>
    <name evidence="6" type="ORF">UFOPK3004_00077</name>
    <name evidence="7" type="ORF">UFOPK3304_00013</name>
    <name evidence="8" type="ORF">UFOPK3494_00065</name>
    <name evidence="9" type="ORF">UFOPK4134_00137</name>
</gene>
<evidence type="ECO:0000259" key="3">
    <source>
        <dbReference type="SMART" id="SM00460"/>
    </source>
</evidence>
<feature type="compositionally biased region" description="Polar residues" evidence="1">
    <location>
        <begin position="582"/>
        <end position="592"/>
    </location>
</feature>
<feature type="transmembrane region" description="Helical" evidence="2">
    <location>
        <begin position="184"/>
        <end position="202"/>
    </location>
</feature>
<feature type="transmembrane region" description="Helical" evidence="2">
    <location>
        <begin position="160"/>
        <end position="178"/>
    </location>
</feature>
<feature type="domain" description="Transglutaminase-like" evidence="3">
    <location>
        <begin position="476"/>
        <end position="551"/>
    </location>
</feature>
<dbReference type="InterPro" id="IPR052901">
    <property type="entry name" value="Bact_TGase-like"/>
</dbReference>
<evidence type="ECO:0000256" key="2">
    <source>
        <dbReference type="SAM" id="Phobius"/>
    </source>
</evidence>